<evidence type="ECO:0000313" key="1">
    <source>
        <dbReference type="EMBL" id="CAK9173840.1"/>
    </source>
</evidence>
<accession>A0ABC8TWH6</accession>
<gene>
    <name evidence="1" type="ORF">ILEXP_LOCUS43574</name>
</gene>
<name>A0ABC8TWH6_9AQUA</name>
<protein>
    <submittedName>
        <fullName evidence="1">Uncharacterized protein</fullName>
    </submittedName>
</protein>
<dbReference type="Proteomes" id="UP001642360">
    <property type="component" value="Unassembled WGS sequence"/>
</dbReference>
<reference evidence="1 2" key="1">
    <citation type="submission" date="2024-02" db="EMBL/GenBank/DDBJ databases">
        <authorList>
            <person name="Vignale AGUSTIN F."/>
            <person name="Sosa J E."/>
            <person name="Modenutti C."/>
        </authorList>
    </citation>
    <scope>NUCLEOTIDE SEQUENCE [LARGE SCALE GENOMIC DNA]</scope>
</reference>
<comment type="caution">
    <text evidence="1">The sequence shown here is derived from an EMBL/GenBank/DDBJ whole genome shotgun (WGS) entry which is preliminary data.</text>
</comment>
<proteinExistence type="predicted"/>
<dbReference type="AlphaFoldDB" id="A0ABC8TWH6"/>
<keyword evidence="2" id="KW-1185">Reference proteome</keyword>
<dbReference type="EMBL" id="CAUOFW020006225">
    <property type="protein sequence ID" value="CAK9173840.1"/>
    <property type="molecule type" value="Genomic_DNA"/>
</dbReference>
<evidence type="ECO:0000313" key="2">
    <source>
        <dbReference type="Proteomes" id="UP001642360"/>
    </source>
</evidence>
<organism evidence="1 2">
    <name type="scientific">Ilex paraguariensis</name>
    <name type="common">yerba mate</name>
    <dbReference type="NCBI Taxonomy" id="185542"/>
    <lineage>
        <taxon>Eukaryota</taxon>
        <taxon>Viridiplantae</taxon>
        <taxon>Streptophyta</taxon>
        <taxon>Embryophyta</taxon>
        <taxon>Tracheophyta</taxon>
        <taxon>Spermatophyta</taxon>
        <taxon>Magnoliopsida</taxon>
        <taxon>eudicotyledons</taxon>
        <taxon>Gunneridae</taxon>
        <taxon>Pentapetalae</taxon>
        <taxon>asterids</taxon>
        <taxon>campanulids</taxon>
        <taxon>Aquifoliales</taxon>
        <taxon>Aquifoliaceae</taxon>
        <taxon>Ilex</taxon>
    </lineage>
</organism>
<sequence length="185" mass="20533">MLCHYSPFLTADKLESPLLCEVAWSEFPEYLGCLGFNCVCCFACSFGSSSQICLRTAAFYVKGSYRLWIKNVFEPSTGFVLAEFIVLKSVPCRIGGPWPGERKDKGQIHRCGRFQNLSFVVVHAVQRCCNGRFQNLSFVVVHAVQRCCTRAFAPILIIEMLWEGYAFEGDAADSDGAQSTAIGLS</sequence>